<evidence type="ECO:0000259" key="2">
    <source>
        <dbReference type="Pfam" id="PF02983"/>
    </source>
</evidence>
<dbReference type="InterPro" id="IPR018114">
    <property type="entry name" value="TRYPSIN_HIS"/>
</dbReference>
<keyword evidence="4" id="KW-1185">Reference proteome</keyword>
<dbReference type="PROSITE" id="PS00135">
    <property type="entry name" value="TRYPSIN_SER"/>
    <property type="match status" value="1"/>
</dbReference>
<dbReference type="InterPro" id="IPR033116">
    <property type="entry name" value="TRYPSIN_SER"/>
</dbReference>
<evidence type="ECO:0000313" key="3">
    <source>
        <dbReference type="EMBL" id="MFD1313794.1"/>
    </source>
</evidence>
<dbReference type="Pfam" id="PF02983">
    <property type="entry name" value="Pro_Al_protease"/>
    <property type="match status" value="1"/>
</dbReference>
<organism evidence="3 4">
    <name type="scientific">Streptomyces kaempferi</name>
    <dbReference type="NCBI Taxonomy" id="333725"/>
    <lineage>
        <taxon>Bacteria</taxon>
        <taxon>Bacillati</taxon>
        <taxon>Actinomycetota</taxon>
        <taxon>Actinomycetes</taxon>
        <taxon>Kitasatosporales</taxon>
        <taxon>Streptomycetaceae</taxon>
        <taxon>Streptomyces</taxon>
    </lineage>
</organism>
<dbReference type="Proteomes" id="UP001597058">
    <property type="component" value="Unassembled WGS sequence"/>
</dbReference>
<feature type="domain" description="Peptidase S1" evidence="1">
    <location>
        <begin position="216"/>
        <end position="388"/>
    </location>
</feature>
<dbReference type="CDD" id="cd21112">
    <property type="entry name" value="alphaLP-like"/>
    <property type="match status" value="1"/>
</dbReference>
<dbReference type="RefSeq" id="WP_381242968.1">
    <property type="nucleotide sequence ID" value="NZ_JBHSKH010000145.1"/>
</dbReference>
<reference evidence="4" key="1">
    <citation type="journal article" date="2019" name="Int. J. Syst. Evol. Microbiol.">
        <title>The Global Catalogue of Microorganisms (GCM) 10K type strain sequencing project: providing services to taxonomists for standard genome sequencing and annotation.</title>
        <authorList>
            <consortium name="The Broad Institute Genomics Platform"/>
            <consortium name="The Broad Institute Genome Sequencing Center for Infectious Disease"/>
            <person name="Wu L."/>
            <person name="Ma J."/>
        </authorList>
    </citation>
    <scope>NUCLEOTIDE SEQUENCE [LARGE SCALE GENOMIC DNA]</scope>
    <source>
        <strain evidence="4">CGMCC 4.7020</strain>
    </source>
</reference>
<evidence type="ECO:0000259" key="1">
    <source>
        <dbReference type="Pfam" id="PF00089"/>
    </source>
</evidence>
<gene>
    <name evidence="3" type="ORF">ACFQ5X_50110</name>
</gene>
<dbReference type="PROSITE" id="PS00134">
    <property type="entry name" value="TRYPSIN_HIS"/>
    <property type="match status" value="1"/>
</dbReference>
<protein>
    <submittedName>
        <fullName evidence="3">S1 family peptidase</fullName>
    </submittedName>
</protein>
<dbReference type="InterPro" id="IPR043504">
    <property type="entry name" value="Peptidase_S1_PA_chymotrypsin"/>
</dbReference>
<proteinExistence type="predicted"/>
<dbReference type="Gene3D" id="2.40.10.10">
    <property type="entry name" value="Trypsin-like serine proteases"/>
    <property type="match status" value="2"/>
</dbReference>
<dbReference type="InterPro" id="IPR001254">
    <property type="entry name" value="Trypsin_dom"/>
</dbReference>
<accession>A0ABW3XWY8</accession>
<dbReference type="InterPro" id="IPR009003">
    <property type="entry name" value="Peptidase_S1_PA"/>
</dbReference>
<feature type="domain" description="Peptidase S1A alpha-lytic prodomain" evidence="2">
    <location>
        <begin position="113"/>
        <end position="167"/>
    </location>
</feature>
<sequence>MLAVYLLSQESRLARPIPRSSWRYLMRRARKRLAQIATASLLVTVAATLPASADESPKPLTSPTRAAALAQQLGNDRSGGVYYKDGHLVIAVTDQAAAKTVQGAGGTAKLVTRNASELASIHHQLDQLGNIPNTTWGVEASTNQVSVEVFDGVSTLGQDKIEKVAAAHPGAIRINRVHSKLKLKAATNFRGGNGMTSSGWLCSAGFNVKNASGTVYTLTAGHCVAGTGNIWSVDFNGARIGTQIVSVFGTGTSGYCDGVTRGCDYAIVTTDGPDIAPLGNVRFGPTDVREVVDSRYPAEGESTIRAGIQSADTTGNVIDTSVTANIEGRTLYNMLEVNNCALGGDSGGPVLHGTTALGLLSGGTSETTCSSTSSGTYRNYYTKVQTILDERLLHVY</sequence>
<dbReference type="Pfam" id="PF00089">
    <property type="entry name" value="Trypsin"/>
    <property type="match status" value="1"/>
</dbReference>
<comment type="caution">
    <text evidence="3">The sequence shown here is derived from an EMBL/GenBank/DDBJ whole genome shotgun (WGS) entry which is preliminary data.</text>
</comment>
<dbReference type="EMBL" id="JBHTMM010000272">
    <property type="protein sequence ID" value="MFD1313794.1"/>
    <property type="molecule type" value="Genomic_DNA"/>
</dbReference>
<dbReference type="InterPro" id="IPR004236">
    <property type="entry name" value="Pept_S1_alpha_lytic"/>
</dbReference>
<dbReference type="SUPFAM" id="SSF50494">
    <property type="entry name" value="Trypsin-like serine proteases"/>
    <property type="match status" value="1"/>
</dbReference>
<name>A0ABW3XWY8_9ACTN</name>
<evidence type="ECO:0000313" key="4">
    <source>
        <dbReference type="Proteomes" id="UP001597058"/>
    </source>
</evidence>